<comment type="caution">
    <text evidence="2">The sequence shown here is derived from an EMBL/GenBank/DDBJ whole genome shotgun (WGS) entry which is preliminary data.</text>
</comment>
<keyword evidence="3" id="KW-1185">Reference proteome</keyword>
<dbReference type="Pfam" id="PF05368">
    <property type="entry name" value="NmrA"/>
    <property type="match status" value="1"/>
</dbReference>
<feature type="domain" description="NmrA-like" evidence="1">
    <location>
        <begin position="2"/>
        <end position="273"/>
    </location>
</feature>
<dbReference type="EC" id="1.6.5.2" evidence="2"/>
<evidence type="ECO:0000313" key="2">
    <source>
        <dbReference type="EMBL" id="MDN7240955.1"/>
    </source>
</evidence>
<proteinExistence type="predicted"/>
<dbReference type="GO" id="GO:0003955">
    <property type="term" value="F:NAD(P)H dehydrogenase (quinone) activity"/>
    <property type="evidence" value="ECO:0007669"/>
    <property type="project" value="UniProtKB-EC"/>
</dbReference>
<gene>
    <name evidence="2" type="ORF">QWY14_04095</name>
</gene>
<protein>
    <submittedName>
        <fullName evidence="2">SDR family oxidoreductase</fullName>
        <ecNumber evidence="2">1.6.5.2</ecNumber>
    </submittedName>
</protein>
<dbReference type="InterPro" id="IPR051604">
    <property type="entry name" value="Ergot_Alk_Oxidoreductase"/>
</dbReference>
<dbReference type="InterPro" id="IPR036291">
    <property type="entry name" value="NAD(P)-bd_dom_sf"/>
</dbReference>
<dbReference type="SUPFAM" id="SSF51735">
    <property type="entry name" value="NAD(P)-binding Rossmann-fold domains"/>
    <property type="match status" value="1"/>
</dbReference>
<dbReference type="PANTHER" id="PTHR43162:SF1">
    <property type="entry name" value="PRESTALK A DIFFERENTIATION PROTEIN A"/>
    <property type="match status" value="1"/>
</dbReference>
<dbReference type="Proteomes" id="UP001172055">
    <property type="component" value="Unassembled WGS sequence"/>
</dbReference>
<dbReference type="Gene3D" id="3.90.25.10">
    <property type="entry name" value="UDP-galactose 4-epimerase, domain 1"/>
    <property type="match status" value="1"/>
</dbReference>
<dbReference type="EMBL" id="JAUJWV010000001">
    <property type="protein sequence ID" value="MDN7240955.1"/>
    <property type="molecule type" value="Genomic_DNA"/>
</dbReference>
<name>A0ABT8MZE0_9BACL</name>
<sequence length="283" mass="32318">MTVLVTGFTGKVGYEVAGNLKKKGIPFKCATRNVKKAIDRYGDDYDFVQLDFAEPATFASALHVVDQLFLMYPPGENLRFEEFLAEAKQMGVQHITYISIKDVQFLPFIHHFKNEKLIRNLGVPYTFIRAGYFMQNLNDFLCREIKERQRIFVPAGKGKTSFVDVRDLAEVVSLSFQDSEQHRYKAYTVTGAEALDFFEVADKMTTILGRPISYTNPSTKEFKEHMLSSGIDKAFVNVVIGIHFPTRLGLAKGISTDYEELTGMKPTKIEKYIEDYQNAWNQL</sequence>
<dbReference type="RefSeq" id="WP_301722850.1">
    <property type="nucleotide sequence ID" value="NZ_JAUJWV010000001.1"/>
</dbReference>
<dbReference type="Gene3D" id="3.40.50.720">
    <property type="entry name" value="NAD(P)-binding Rossmann-like Domain"/>
    <property type="match status" value="1"/>
</dbReference>
<dbReference type="CDD" id="cd05269">
    <property type="entry name" value="TMR_SDR_a"/>
    <property type="match status" value="1"/>
</dbReference>
<dbReference type="PANTHER" id="PTHR43162">
    <property type="match status" value="1"/>
</dbReference>
<accession>A0ABT8MZE0</accession>
<dbReference type="InterPro" id="IPR008030">
    <property type="entry name" value="NmrA-like"/>
</dbReference>
<keyword evidence="2" id="KW-0560">Oxidoreductase</keyword>
<evidence type="ECO:0000313" key="3">
    <source>
        <dbReference type="Proteomes" id="UP001172055"/>
    </source>
</evidence>
<evidence type="ECO:0000259" key="1">
    <source>
        <dbReference type="Pfam" id="PF05368"/>
    </source>
</evidence>
<reference evidence="2 3" key="1">
    <citation type="submission" date="2023-06" db="EMBL/GenBank/DDBJ databases">
        <title>Novel species in genus Planococcus.</title>
        <authorList>
            <person name="Ning S."/>
        </authorList>
    </citation>
    <scope>NUCLEOTIDE SEQUENCE [LARGE SCALE GENOMIC DNA]</scope>
    <source>
        <strain evidence="2 3">N028</strain>
    </source>
</reference>
<organism evidence="2 3">
    <name type="scientific">Planococcus shixiaomingii</name>
    <dbReference type="NCBI Taxonomy" id="3058393"/>
    <lineage>
        <taxon>Bacteria</taxon>
        <taxon>Bacillati</taxon>
        <taxon>Bacillota</taxon>
        <taxon>Bacilli</taxon>
        <taxon>Bacillales</taxon>
        <taxon>Caryophanaceae</taxon>
        <taxon>Planococcus</taxon>
    </lineage>
</organism>